<dbReference type="InterPro" id="IPR003029">
    <property type="entry name" value="S1_domain"/>
</dbReference>
<gene>
    <name evidence="2" type="ORF">FYW06_28015</name>
</gene>
<name>A0A5M9GHA3_9BACI</name>
<accession>A0A5M9GHA3</accession>
<dbReference type="Pfam" id="PF00575">
    <property type="entry name" value="S1"/>
    <property type="match status" value="1"/>
</dbReference>
<dbReference type="PROSITE" id="PS50126">
    <property type="entry name" value="S1"/>
    <property type="match status" value="1"/>
</dbReference>
<reference evidence="2 3" key="1">
    <citation type="submission" date="2019-09" db="EMBL/GenBank/DDBJ databases">
        <authorList>
            <person name="Geng P."/>
            <person name="Wan X."/>
            <person name="Zhou G."/>
            <person name="Yuan Z."/>
            <person name="Hu X."/>
        </authorList>
    </citation>
    <scope>NUCLEOTIDE SEQUENCE [LARGE SCALE GENOMIC DNA]</scope>
    <source>
        <strain evidence="2 3">EFR-4</strain>
    </source>
</reference>
<dbReference type="Proteomes" id="UP000325411">
    <property type="component" value="Unassembled WGS sequence"/>
</dbReference>
<dbReference type="Gene3D" id="2.40.50.140">
    <property type="entry name" value="Nucleic acid-binding proteins"/>
    <property type="match status" value="1"/>
</dbReference>
<dbReference type="GO" id="GO:0003676">
    <property type="term" value="F:nucleic acid binding"/>
    <property type="evidence" value="ECO:0007669"/>
    <property type="project" value="InterPro"/>
</dbReference>
<dbReference type="SUPFAM" id="SSF50249">
    <property type="entry name" value="Nucleic acid-binding proteins"/>
    <property type="match status" value="1"/>
</dbReference>
<organism evidence="2 3">
    <name type="scientific">Bacillus paranthracis</name>
    <dbReference type="NCBI Taxonomy" id="2026186"/>
    <lineage>
        <taxon>Bacteria</taxon>
        <taxon>Bacillati</taxon>
        <taxon>Bacillota</taxon>
        <taxon>Bacilli</taxon>
        <taxon>Bacillales</taxon>
        <taxon>Bacillaceae</taxon>
        <taxon>Bacillus</taxon>
        <taxon>Bacillus cereus group</taxon>
    </lineage>
</organism>
<evidence type="ECO:0000259" key="1">
    <source>
        <dbReference type="PROSITE" id="PS50126"/>
    </source>
</evidence>
<feature type="domain" description="S1 motif" evidence="1">
    <location>
        <begin position="34"/>
        <end position="109"/>
    </location>
</feature>
<dbReference type="SMART" id="SM00316">
    <property type="entry name" value="S1"/>
    <property type="match status" value="1"/>
</dbReference>
<dbReference type="InterPro" id="IPR012340">
    <property type="entry name" value="NA-bd_OB-fold"/>
</dbReference>
<comment type="caution">
    <text evidence="2">The sequence shown here is derived from an EMBL/GenBank/DDBJ whole genome shotgun (WGS) entry which is preliminary data.</text>
</comment>
<dbReference type="AlphaFoldDB" id="A0A5M9GHA3"/>
<dbReference type="EMBL" id="VXCE01000044">
    <property type="protein sequence ID" value="KAA8473029.1"/>
    <property type="molecule type" value="Genomic_DNA"/>
</dbReference>
<evidence type="ECO:0000313" key="2">
    <source>
        <dbReference type="EMBL" id="KAA8473029.1"/>
    </source>
</evidence>
<dbReference type="RefSeq" id="WP_153623567.1">
    <property type="nucleotide sequence ID" value="NZ_CP064082.1"/>
</dbReference>
<protein>
    <submittedName>
        <fullName evidence="2">S1 RNA-binding domain-containing protein</fullName>
    </submittedName>
</protein>
<evidence type="ECO:0000313" key="3">
    <source>
        <dbReference type="Proteomes" id="UP000325411"/>
    </source>
</evidence>
<proteinExistence type="predicted"/>
<sequence>MTSEAISLTDQQIQKQSHQGSVNYHDWENIYTSEMFVTAKVTNIQPYGVFLEIQDQYKGSGLLHIKRIQNAFIPDLNEYFSIGDVIENVELEEVTPNRLSFSTVHLDLKKKSNSTKINSTDIETIKQLLMDKVGILSPAAEKEIDRSIKEHGLVTYVMAMTKVLEEFNVDVSMLLVKEIEENIRGCL</sequence>